<evidence type="ECO:0000256" key="1">
    <source>
        <dbReference type="ARBA" id="ARBA00004651"/>
    </source>
</evidence>
<dbReference type="InterPro" id="IPR000390">
    <property type="entry name" value="Small_drug/metabolite_transptr"/>
</dbReference>
<keyword evidence="3" id="KW-1003">Cell membrane</keyword>
<keyword evidence="5 8" id="KW-1133">Transmembrane helix</keyword>
<dbReference type="GO" id="GO:0022857">
    <property type="term" value="F:transmembrane transporter activity"/>
    <property type="evidence" value="ECO:0007669"/>
    <property type="project" value="InterPro"/>
</dbReference>
<evidence type="ECO:0000256" key="8">
    <source>
        <dbReference type="SAM" id="Phobius"/>
    </source>
</evidence>
<gene>
    <name evidence="9" type="ORF">Sxan_21380</name>
</gene>
<dbReference type="PANTHER" id="PTHR30561:SF1">
    <property type="entry name" value="MULTIDRUG TRANSPORTER EMRE"/>
    <property type="match status" value="1"/>
</dbReference>
<feature type="transmembrane region" description="Helical" evidence="8">
    <location>
        <begin position="37"/>
        <end position="57"/>
    </location>
</feature>
<evidence type="ECO:0000256" key="2">
    <source>
        <dbReference type="ARBA" id="ARBA00022448"/>
    </source>
</evidence>
<evidence type="ECO:0000256" key="4">
    <source>
        <dbReference type="ARBA" id="ARBA00022692"/>
    </source>
</evidence>
<proteinExistence type="inferred from homology"/>
<comment type="subcellular location">
    <subcellularLocation>
        <location evidence="1 7">Cell membrane</location>
        <topology evidence="1 7">Multi-pass membrane protein</topology>
    </subcellularLocation>
</comment>
<keyword evidence="2" id="KW-0813">Transport</keyword>
<protein>
    <submittedName>
        <fullName evidence="9">Uncharacterized protein</fullName>
    </submittedName>
</protein>
<dbReference type="AlphaFoldDB" id="A0A919GZV7"/>
<dbReference type="InterPro" id="IPR045324">
    <property type="entry name" value="Small_multidrug_res"/>
</dbReference>
<dbReference type="PANTHER" id="PTHR30561">
    <property type="entry name" value="SMR FAMILY PROTON-DEPENDENT DRUG EFFLUX TRANSPORTER SUGE"/>
    <property type="match status" value="1"/>
</dbReference>
<dbReference type="InterPro" id="IPR037185">
    <property type="entry name" value="EmrE-like"/>
</dbReference>
<evidence type="ECO:0000256" key="5">
    <source>
        <dbReference type="ARBA" id="ARBA00022989"/>
    </source>
</evidence>
<comment type="similarity">
    <text evidence="7">Belongs to the drug/metabolite transporter (DMT) superfamily. Small multidrug resistance (SMR) (TC 2.A.7.1) family.</text>
</comment>
<organism evidence="9 10">
    <name type="scientific">Streptomyces xanthophaeus</name>
    <dbReference type="NCBI Taxonomy" id="67385"/>
    <lineage>
        <taxon>Bacteria</taxon>
        <taxon>Bacillati</taxon>
        <taxon>Actinomycetota</taxon>
        <taxon>Actinomycetes</taxon>
        <taxon>Kitasatosporales</taxon>
        <taxon>Streptomycetaceae</taxon>
        <taxon>Streptomyces</taxon>
    </lineage>
</organism>
<comment type="caution">
    <text evidence="9">The sequence shown here is derived from an EMBL/GenBank/DDBJ whole genome shotgun (WGS) entry which is preliminary data.</text>
</comment>
<dbReference type="Proteomes" id="UP000600026">
    <property type="component" value="Unassembled WGS sequence"/>
</dbReference>
<accession>A0A919GZV7</accession>
<keyword evidence="6 8" id="KW-0472">Membrane</keyword>
<sequence>MRALLRPEARYDGGSAAALLRCVRPYATMCTLVHMPYVLLAAAIVAEVAGTTAMKYSDGFTKLWPSLGTLLGYVIAFTLLAQTLKSMSVGTAYAIWAGVGTAAIAAIGMVFLGEQATAAKIAGIALVIGGVVLLNLGGAH</sequence>
<feature type="transmembrane region" description="Helical" evidence="8">
    <location>
        <begin position="93"/>
        <end position="112"/>
    </location>
</feature>
<dbReference type="EMBL" id="BNEE01000004">
    <property type="protein sequence ID" value="GHI84774.1"/>
    <property type="molecule type" value="Genomic_DNA"/>
</dbReference>
<dbReference type="GO" id="GO:0005886">
    <property type="term" value="C:plasma membrane"/>
    <property type="evidence" value="ECO:0007669"/>
    <property type="project" value="UniProtKB-SubCell"/>
</dbReference>
<name>A0A919GZV7_9ACTN</name>
<dbReference type="Gene3D" id="1.10.3730.20">
    <property type="match status" value="1"/>
</dbReference>
<feature type="transmembrane region" description="Helical" evidence="8">
    <location>
        <begin position="118"/>
        <end position="137"/>
    </location>
</feature>
<evidence type="ECO:0000256" key="6">
    <source>
        <dbReference type="ARBA" id="ARBA00023136"/>
    </source>
</evidence>
<keyword evidence="4 7" id="KW-0812">Transmembrane</keyword>
<evidence type="ECO:0000256" key="7">
    <source>
        <dbReference type="RuleBase" id="RU003942"/>
    </source>
</evidence>
<reference evidence="9" key="1">
    <citation type="submission" date="2020-09" db="EMBL/GenBank/DDBJ databases">
        <title>Whole genome shotgun sequence of Streptomyces xanthophaeus NBRC 12829.</title>
        <authorList>
            <person name="Komaki H."/>
            <person name="Tamura T."/>
        </authorList>
    </citation>
    <scope>NUCLEOTIDE SEQUENCE</scope>
    <source>
        <strain evidence="9">NBRC 12829</strain>
    </source>
</reference>
<keyword evidence="10" id="KW-1185">Reference proteome</keyword>
<dbReference type="FunFam" id="1.10.3730.20:FF:000001">
    <property type="entry name" value="Quaternary ammonium compound resistance transporter SugE"/>
    <property type="match status" value="1"/>
</dbReference>
<evidence type="ECO:0000313" key="10">
    <source>
        <dbReference type="Proteomes" id="UP000600026"/>
    </source>
</evidence>
<evidence type="ECO:0000256" key="3">
    <source>
        <dbReference type="ARBA" id="ARBA00022475"/>
    </source>
</evidence>
<dbReference type="Pfam" id="PF00893">
    <property type="entry name" value="Multi_Drug_Res"/>
    <property type="match status" value="1"/>
</dbReference>
<dbReference type="SUPFAM" id="SSF103481">
    <property type="entry name" value="Multidrug resistance efflux transporter EmrE"/>
    <property type="match status" value="1"/>
</dbReference>
<feature type="transmembrane region" description="Helical" evidence="8">
    <location>
        <begin position="63"/>
        <end position="81"/>
    </location>
</feature>
<evidence type="ECO:0000313" key="9">
    <source>
        <dbReference type="EMBL" id="GHI84774.1"/>
    </source>
</evidence>